<proteinExistence type="predicted"/>
<dbReference type="PANTHER" id="PTHR11360">
    <property type="entry name" value="MONOCARBOXYLATE TRANSPORTER"/>
    <property type="match status" value="1"/>
</dbReference>
<sequence>MILCAGFAVMFTTCAFTFAVGVYQALYEEMAQEAHSPFVGQSTARIGLIGTLAVALMSMGGPLVMCWAKLRSPRRLLLPEVGSLDVLLGIGASMVYVSTISVALTWFDQRRGLAMGIFISGSGVGGIHCQASTPYLSSYHSLWIFRQRIHLAFPCVSDRTVRRAVLDQRERGPCTSFGGWERRSGRR</sequence>
<dbReference type="InterPro" id="IPR036259">
    <property type="entry name" value="MFS_trans_sf"/>
</dbReference>
<keyword evidence="1" id="KW-0812">Transmembrane</keyword>
<dbReference type="InterPro" id="IPR050327">
    <property type="entry name" value="Proton-linked_MCT"/>
</dbReference>
<dbReference type="PANTHER" id="PTHR11360:SF284">
    <property type="entry name" value="EG:103B4.3 PROTEIN-RELATED"/>
    <property type="match status" value="1"/>
</dbReference>
<name>B0XXF5_ASPFC</name>
<protein>
    <submittedName>
        <fullName evidence="2">Uncharacterized protein</fullName>
    </submittedName>
</protein>
<reference evidence="2 3" key="1">
    <citation type="journal article" date="2008" name="PLoS Genet.">
        <title>Genomic islands in the pathogenic filamentous fungus Aspergillus fumigatus.</title>
        <authorList>
            <person name="Fedorova N.D."/>
            <person name="Khaldi N."/>
            <person name="Joardar V.S."/>
            <person name="Maiti R."/>
            <person name="Amedeo P."/>
            <person name="Anderson M.J."/>
            <person name="Crabtree J."/>
            <person name="Silva J.C."/>
            <person name="Badger J.H."/>
            <person name="Albarraq A."/>
            <person name="Angiuoli S."/>
            <person name="Bussey H."/>
            <person name="Bowyer P."/>
            <person name="Cotty P.J."/>
            <person name="Dyer P.S."/>
            <person name="Egan A."/>
            <person name="Galens K."/>
            <person name="Fraser-Liggett C.M."/>
            <person name="Haas B.J."/>
            <person name="Inman J.M."/>
            <person name="Kent R."/>
            <person name="Lemieux S."/>
            <person name="Malavazi I."/>
            <person name="Orvis J."/>
            <person name="Roemer T."/>
            <person name="Ronning C.M."/>
            <person name="Sundaram J.P."/>
            <person name="Sutton G."/>
            <person name="Turner G."/>
            <person name="Venter J.C."/>
            <person name="White O.R."/>
            <person name="Whitty B.R."/>
            <person name="Youngman P."/>
            <person name="Wolfe K.H."/>
            <person name="Goldman G.H."/>
            <person name="Wortman J.R."/>
            <person name="Jiang B."/>
            <person name="Denning D.W."/>
            <person name="Nierman W.C."/>
        </authorList>
    </citation>
    <scope>NUCLEOTIDE SEQUENCE [LARGE SCALE GENOMIC DNA]</scope>
    <source>
        <strain evidence="3">CBS 144.89 / FGSC A1163 / CEA10</strain>
    </source>
</reference>
<dbReference type="SUPFAM" id="SSF103473">
    <property type="entry name" value="MFS general substrate transporter"/>
    <property type="match status" value="1"/>
</dbReference>
<keyword evidence="1" id="KW-0472">Membrane</keyword>
<feature type="transmembrane region" description="Helical" evidence="1">
    <location>
        <begin position="43"/>
        <end position="65"/>
    </location>
</feature>
<dbReference type="AlphaFoldDB" id="B0XXF5"/>
<dbReference type="Proteomes" id="UP000001699">
    <property type="component" value="Unassembled WGS sequence"/>
</dbReference>
<dbReference type="VEuPathDB" id="FungiDB:AFUB_048150"/>
<gene>
    <name evidence="2" type="ORF">AFUB_048150</name>
</gene>
<evidence type="ECO:0000313" key="3">
    <source>
        <dbReference type="Proteomes" id="UP000001699"/>
    </source>
</evidence>
<dbReference type="EMBL" id="DS499596">
    <property type="protein sequence ID" value="EDP53629.1"/>
    <property type="molecule type" value="Genomic_DNA"/>
</dbReference>
<evidence type="ECO:0000313" key="2">
    <source>
        <dbReference type="EMBL" id="EDP53629.1"/>
    </source>
</evidence>
<feature type="transmembrane region" description="Helical" evidence="1">
    <location>
        <begin position="86"/>
        <end position="107"/>
    </location>
</feature>
<dbReference type="HOGENOM" id="CLU_1447335_0_0_1"/>
<organism evidence="2 3">
    <name type="scientific">Aspergillus fumigatus (strain CBS 144.89 / FGSC A1163 / CEA10)</name>
    <name type="common">Neosartorya fumigata</name>
    <dbReference type="NCBI Taxonomy" id="451804"/>
    <lineage>
        <taxon>Eukaryota</taxon>
        <taxon>Fungi</taxon>
        <taxon>Dikarya</taxon>
        <taxon>Ascomycota</taxon>
        <taxon>Pezizomycotina</taxon>
        <taxon>Eurotiomycetes</taxon>
        <taxon>Eurotiomycetidae</taxon>
        <taxon>Eurotiales</taxon>
        <taxon>Aspergillaceae</taxon>
        <taxon>Aspergillus</taxon>
        <taxon>Aspergillus subgen. Fumigati</taxon>
    </lineage>
</organism>
<evidence type="ECO:0000256" key="1">
    <source>
        <dbReference type="SAM" id="Phobius"/>
    </source>
</evidence>
<keyword evidence="3" id="KW-1185">Reference proteome</keyword>
<accession>B0XXF5</accession>
<keyword evidence="1" id="KW-1133">Transmembrane helix</keyword>